<evidence type="ECO:0000313" key="2">
    <source>
        <dbReference type="Proteomes" id="UP000239560"/>
    </source>
</evidence>
<accession>A0A2S9ZW63</accession>
<dbReference type="AlphaFoldDB" id="A0A2S9ZW63"/>
<dbReference type="EMBL" id="LCTV02000017">
    <property type="protein sequence ID" value="PRQ69984.1"/>
    <property type="molecule type" value="Genomic_DNA"/>
</dbReference>
<name>A0A2S9ZW63_RHOTO</name>
<comment type="caution">
    <text evidence="1">The sequence shown here is derived from an EMBL/GenBank/DDBJ whole genome shotgun (WGS) entry which is preliminary data.</text>
</comment>
<dbReference type="Proteomes" id="UP000239560">
    <property type="component" value="Unassembled WGS sequence"/>
</dbReference>
<organism evidence="1 2">
    <name type="scientific">Rhodotorula toruloides</name>
    <name type="common">Yeast</name>
    <name type="synonym">Rhodosporidium toruloides</name>
    <dbReference type="NCBI Taxonomy" id="5286"/>
    <lineage>
        <taxon>Eukaryota</taxon>
        <taxon>Fungi</taxon>
        <taxon>Dikarya</taxon>
        <taxon>Basidiomycota</taxon>
        <taxon>Pucciniomycotina</taxon>
        <taxon>Microbotryomycetes</taxon>
        <taxon>Sporidiobolales</taxon>
        <taxon>Sporidiobolaceae</taxon>
        <taxon>Rhodotorula</taxon>
    </lineage>
</organism>
<proteinExistence type="predicted"/>
<evidence type="ECO:0000313" key="1">
    <source>
        <dbReference type="EMBL" id="PRQ69984.1"/>
    </source>
</evidence>
<sequence length="102" mass="11598">MHQISCKYRAEDGIRSTYEGRSILPCVNVKKTLRNAADLGGEAVKLWRRQLQKSRTRPVRVDVDEPLSDHVRADVHEPEPVPILGNLRARRSCRSRARRGAA</sequence>
<reference evidence="1 2" key="1">
    <citation type="journal article" date="2018" name="Elife">
        <title>Functional genomics of lipid metabolism in the oleaginous yeast Rhodosporidium toruloides.</title>
        <authorList>
            <person name="Coradetti S.T."/>
            <person name="Pinel D."/>
            <person name="Geiselman G."/>
            <person name="Ito M."/>
            <person name="Mondo S."/>
            <person name="Reilly M.C."/>
            <person name="Cheng Y.F."/>
            <person name="Bauer S."/>
            <person name="Grigoriev I."/>
            <person name="Gladden J.M."/>
            <person name="Simmons B.A."/>
            <person name="Brem R."/>
            <person name="Arkin A.P."/>
            <person name="Skerker J.M."/>
        </authorList>
    </citation>
    <scope>NUCLEOTIDE SEQUENCE [LARGE SCALE GENOMIC DNA]</scope>
    <source>
        <strain evidence="1 2">NBRC 0880</strain>
    </source>
</reference>
<gene>
    <name evidence="1" type="ORF">AAT19DRAFT_11637</name>
</gene>
<protein>
    <submittedName>
        <fullName evidence="1">Uncharacterized protein</fullName>
    </submittedName>
</protein>